<protein>
    <submittedName>
        <fullName evidence="6">4-hydroxythreonine-4-phosphate dehydrogenase PdxA</fullName>
    </submittedName>
</protein>
<sequence length="364" mass="39929">MTSAAHTVEPSEHARTLADQARKDRRPVTAITLGDPAGVGPEIVVGTVCDPSVYECARPFVIGNRKALERAAKMAGKKLVINEISEPEEAKFEFGIVDLLDTGVHSDADIKFGKIQREAQLQAYSYLEKAIELGNQGRLHAVSTAPTHKEGMMEAGVRYPGQTEIFQNLTHSKYALTMFHVHKLRVFFLSRHVSLRDAVNFVTKEHVLDFLRNIHEEFERIGFDNPSIAVAGLNPHNGDNGMFGREEIEELEPAVAAARAEGIRARGPFPGDSIFAFSLDGRHDAILSLYHDQGHIACKTLDFEKAITLTLGLPFMRSSVDHGTAYDIAGKGIANTGSMVEATRVCAEFALRKLDGEARRAARA</sequence>
<feature type="compositionally biased region" description="Basic and acidic residues" evidence="5">
    <location>
        <begin position="9"/>
        <end position="22"/>
    </location>
</feature>
<dbReference type="NCBIfam" id="TIGR00557">
    <property type="entry name" value="pdxA"/>
    <property type="match status" value="1"/>
</dbReference>
<evidence type="ECO:0000313" key="6">
    <source>
        <dbReference type="EMBL" id="MDE1656835.1"/>
    </source>
</evidence>
<dbReference type="SUPFAM" id="SSF53659">
    <property type="entry name" value="Isocitrate/Isopropylmalate dehydrogenase-like"/>
    <property type="match status" value="1"/>
</dbReference>
<feature type="region of interest" description="Disordered" evidence="5">
    <location>
        <begin position="1"/>
        <end position="27"/>
    </location>
</feature>
<keyword evidence="4" id="KW-0520">NAD</keyword>
<keyword evidence="2" id="KW-0479">Metal-binding</keyword>
<reference evidence="6 7" key="1">
    <citation type="submission" date="2023-02" db="EMBL/GenBank/DDBJ databases">
        <title>Defining the Infant Male Urobiome and Moving Towards Mechanisms in Urobiome Research.</title>
        <authorList>
            <person name="Reasoner S."/>
            <person name="Flores V."/>
            <person name="Van Horn G."/>
            <person name="Morales G."/>
            <person name="Peard L."/>
            <person name="Abelson B."/>
            <person name="Manuel C."/>
            <person name="Lee J."/>
            <person name="Baker B."/>
            <person name="Williams T."/>
            <person name="Schmitz J."/>
            <person name="Clayton D."/>
            <person name="Hadjifrangiskou M."/>
        </authorList>
    </citation>
    <scope>NUCLEOTIDE SEQUENCE [LARGE SCALE GENOMIC DNA]</scope>
    <source>
        <strain evidence="6 7">AS1053</strain>
    </source>
</reference>
<comment type="similarity">
    <text evidence="1">Belongs to the PdxA family. PdxA2 subfamily.</text>
</comment>
<gene>
    <name evidence="6" type="primary">pdxA</name>
    <name evidence="6" type="ORF">PWJ81_07100</name>
</gene>
<evidence type="ECO:0000256" key="2">
    <source>
        <dbReference type="ARBA" id="ARBA00022723"/>
    </source>
</evidence>
<dbReference type="PANTHER" id="PTHR30004:SF6">
    <property type="entry name" value="D-THREONATE 4-PHOSPHATE DEHYDROGENASE"/>
    <property type="match status" value="1"/>
</dbReference>
<accession>A0ABT5V793</accession>
<dbReference type="PANTHER" id="PTHR30004">
    <property type="entry name" value="4-HYDROXYTHREONINE-4-PHOSPHATE DEHYDROGENASE"/>
    <property type="match status" value="1"/>
</dbReference>
<name>A0ABT5V793_9ACTO</name>
<keyword evidence="7" id="KW-1185">Reference proteome</keyword>
<evidence type="ECO:0000256" key="3">
    <source>
        <dbReference type="ARBA" id="ARBA00023002"/>
    </source>
</evidence>
<dbReference type="Pfam" id="PF04166">
    <property type="entry name" value="PdxA"/>
    <property type="match status" value="1"/>
</dbReference>
<organism evidence="6 7">
    <name type="scientific">Actinotignum sanguinis</name>
    <dbReference type="NCBI Taxonomy" id="1445614"/>
    <lineage>
        <taxon>Bacteria</taxon>
        <taxon>Bacillati</taxon>
        <taxon>Actinomycetota</taxon>
        <taxon>Actinomycetes</taxon>
        <taxon>Actinomycetales</taxon>
        <taxon>Actinomycetaceae</taxon>
        <taxon>Actinotignum</taxon>
    </lineage>
</organism>
<dbReference type="InterPro" id="IPR005255">
    <property type="entry name" value="PdxA_fam"/>
</dbReference>
<dbReference type="Proteomes" id="UP001219297">
    <property type="component" value="Unassembled WGS sequence"/>
</dbReference>
<keyword evidence="3" id="KW-0560">Oxidoreductase</keyword>
<evidence type="ECO:0000256" key="5">
    <source>
        <dbReference type="SAM" id="MobiDB-lite"/>
    </source>
</evidence>
<evidence type="ECO:0000313" key="7">
    <source>
        <dbReference type="Proteomes" id="UP001219297"/>
    </source>
</evidence>
<dbReference type="Gene3D" id="3.40.718.10">
    <property type="entry name" value="Isopropylmalate Dehydrogenase"/>
    <property type="match status" value="1"/>
</dbReference>
<evidence type="ECO:0000256" key="1">
    <source>
        <dbReference type="ARBA" id="ARBA00009464"/>
    </source>
</evidence>
<evidence type="ECO:0000256" key="4">
    <source>
        <dbReference type="ARBA" id="ARBA00023027"/>
    </source>
</evidence>
<proteinExistence type="inferred from homology"/>
<dbReference type="RefSeq" id="WP_274755772.1">
    <property type="nucleotide sequence ID" value="NZ_JARBHI010000016.1"/>
</dbReference>
<comment type="caution">
    <text evidence="6">The sequence shown here is derived from an EMBL/GenBank/DDBJ whole genome shotgun (WGS) entry which is preliminary data.</text>
</comment>
<dbReference type="NCBIfam" id="NF002992">
    <property type="entry name" value="PRK03743.1"/>
    <property type="match status" value="1"/>
</dbReference>
<dbReference type="EMBL" id="JARBHI010000016">
    <property type="protein sequence ID" value="MDE1656835.1"/>
    <property type="molecule type" value="Genomic_DNA"/>
</dbReference>